<gene>
    <name evidence="3" type="ordered locus">NT01CX_0836</name>
</gene>
<dbReference type="InterPro" id="IPR024455">
    <property type="entry name" value="Phage_capsid"/>
</dbReference>
<feature type="domain" description="Phage capsid-like C-terminal" evidence="2">
    <location>
        <begin position="20"/>
        <end position="291"/>
    </location>
</feature>
<keyword evidence="4" id="KW-1185">Reference proteome</keyword>
<evidence type="ECO:0000256" key="1">
    <source>
        <dbReference type="ARBA" id="ARBA00004328"/>
    </source>
</evidence>
<organism evidence="3 4">
    <name type="scientific">Clostridium novyi (strain NT)</name>
    <dbReference type="NCBI Taxonomy" id="386415"/>
    <lineage>
        <taxon>Bacteria</taxon>
        <taxon>Bacillati</taxon>
        <taxon>Bacillota</taxon>
        <taxon>Clostridia</taxon>
        <taxon>Eubacteriales</taxon>
        <taxon>Clostridiaceae</taxon>
        <taxon>Clostridium</taxon>
    </lineage>
</organism>
<dbReference type="eggNOG" id="COG4653">
    <property type="taxonomic scope" value="Bacteria"/>
</dbReference>
<accession>A0Q3S4</accession>
<dbReference type="Proteomes" id="UP000008220">
    <property type="component" value="Chromosome"/>
</dbReference>
<dbReference type="AlphaFoldDB" id="A0Q3S4"/>
<dbReference type="RefSeq" id="WP_011723248.1">
    <property type="nucleotide sequence ID" value="NC_008593.1"/>
</dbReference>
<sequence>MSGQVLKADKDFIMNNLMGTIPTEIANDVIKGIVKESTAFRICKHIPMQSNKKTLQLLTDTGTAYWTEESERIGTSVMNWEYPKLQAKKLAVIVPTTKEKIKDSVINVMSEIKDGIKDAFTRAIDSAILFGTKSPFDTNIYDAAKSNNVKQTGKIDLDISNAMALVENSDISVNAIITHNGIKNSLRTLRDSNGNALIIPGGLSGTQIYQTPIYIPSTKSFDKEKATFLIGNFDNALIGTREDMEYEVLTEATLFDEKGVPVLNLAQNDMLAIKVTMRFGFNVITNKAFSCITAK</sequence>
<dbReference type="Gene3D" id="3.30.2320.10">
    <property type="entry name" value="hypothetical protein PF0899 domain"/>
    <property type="match status" value="1"/>
</dbReference>
<evidence type="ECO:0000313" key="4">
    <source>
        <dbReference type="Proteomes" id="UP000008220"/>
    </source>
</evidence>
<dbReference type="KEGG" id="cno:NT01CX_0836"/>
<dbReference type="SUPFAM" id="SSF56563">
    <property type="entry name" value="Major capsid protein gp5"/>
    <property type="match status" value="1"/>
</dbReference>
<reference evidence="3 4" key="1">
    <citation type="journal article" date="2006" name="Nat. Biotechnol.">
        <title>The genome and transcriptomes of the anti-tumor agent Clostridium novyi-NT.</title>
        <authorList>
            <person name="Bettegowda C."/>
            <person name="Huang X."/>
            <person name="Lin J."/>
            <person name="Cheong I."/>
            <person name="Kohli M."/>
            <person name="Szabo S.A."/>
            <person name="Zhang X."/>
            <person name="Diaz L.A. Jr."/>
            <person name="Velculescu V.E."/>
            <person name="Parmigiani G."/>
            <person name="Kinzler K.W."/>
            <person name="Vogelstein B."/>
            <person name="Zhou S."/>
        </authorList>
    </citation>
    <scope>NUCLEOTIDE SEQUENCE [LARGE SCALE GENOMIC DNA]</scope>
    <source>
        <strain evidence="3 4">NT</strain>
    </source>
</reference>
<evidence type="ECO:0000313" key="3">
    <source>
        <dbReference type="EMBL" id="ABK62664.1"/>
    </source>
</evidence>
<dbReference type="HOGENOM" id="CLU_057653_0_0_9"/>
<comment type="subcellular location">
    <subcellularLocation>
        <location evidence="1">Virion</location>
    </subcellularLocation>
</comment>
<dbReference type="PATRIC" id="fig|386415.7.peg.2312"/>
<dbReference type="STRING" id="386415.NT01CX_0836"/>
<dbReference type="EMBL" id="CP000382">
    <property type="protein sequence ID" value="ABK62664.1"/>
    <property type="molecule type" value="Genomic_DNA"/>
</dbReference>
<dbReference type="Gene3D" id="3.30.2400.10">
    <property type="entry name" value="Major capsid protein gp5"/>
    <property type="match status" value="1"/>
</dbReference>
<dbReference type="NCBIfam" id="TIGR01554">
    <property type="entry name" value="major_cap_HK97"/>
    <property type="match status" value="1"/>
</dbReference>
<dbReference type="Pfam" id="PF05065">
    <property type="entry name" value="Phage_capsid"/>
    <property type="match status" value="1"/>
</dbReference>
<dbReference type="InterPro" id="IPR054612">
    <property type="entry name" value="Phage_capsid-like_C"/>
</dbReference>
<evidence type="ECO:0000259" key="2">
    <source>
        <dbReference type="Pfam" id="PF05065"/>
    </source>
</evidence>
<proteinExistence type="predicted"/>
<protein>
    <submittedName>
        <fullName evidence="3">Phage capsid family protein, putative</fullName>
    </submittedName>
</protein>
<name>A0Q3S4_CLONN</name>